<evidence type="ECO:0000313" key="2">
    <source>
        <dbReference type="EMBL" id="CAL1529283.1"/>
    </source>
</evidence>
<accession>A0AAV2H814</accession>
<keyword evidence="3" id="KW-1185">Reference proteome</keyword>
<organism evidence="2 3">
    <name type="scientific">Lymnaea stagnalis</name>
    <name type="common">Great pond snail</name>
    <name type="synonym">Helix stagnalis</name>
    <dbReference type="NCBI Taxonomy" id="6523"/>
    <lineage>
        <taxon>Eukaryota</taxon>
        <taxon>Metazoa</taxon>
        <taxon>Spiralia</taxon>
        <taxon>Lophotrochozoa</taxon>
        <taxon>Mollusca</taxon>
        <taxon>Gastropoda</taxon>
        <taxon>Heterobranchia</taxon>
        <taxon>Euthyneura</taxon>
        <taxon>Panpulmonata</taxon>
        <taxon>Hygrophila</taxon>
        <taxon>Lymnaeoidea</taxon>
        <taxon>Lymnaeidae</taxon>
        <taxon>Lymnaea</taxon>
    </lineage>
</organism>
<dbReference type="AlphaFoldDB" id="A0AAV2H814"/>
<keyword evidence="1" id="KW-0812">Transmembrane</keyword>
<comment type="caution">
    <text evidence="2">The sequence shown here is derived from an EMBL/GenBank/DDBJ whole genome shotgun (WGS) entry which is preliminary data.</text>
</comment>
<feature type="transmembrane region" description="Helical" evidence="1">
    <location>
        <begin position="6"/>
        <end position="23"/>
    </location>
</feature>
<evidence type="ECO:0008006" key="4">
    <source>
        <dbReference type="Google" id="ProtNLM"/>
    </source>
</evidence>
<keyword evidence="1" id="KW-0472">Membrane</keyword>
<sequence length="134" mass="15602">MLWEGVILIFIIIIIIAVIWYFVNTEMCHKWFKTATDGVRKKYSDMRKKENSLHFLHTQRAARIKTSILEKNRELSLSLELARKSLILKSKFPNCLAKQIARGSQMDKPMSNKLKDAGQKENDYITVMKAQSVK</sequence>
<dbReference type="EMBL" id="CAXITT010000046">
    <property type="protein sequence ID" value="CAL1529283.1"/>
    <property type="molecule type" value="Genomic_DNA"/>
</dbReference>
<feature type="non-terminal residue" evidence="2">
    <location>
        <position position="134"/>
    </location>
</feature>
<gene>
    <name evidence="2" type="ORF">GSLYS_00003438001</name>
</gene>
<protein>
    <recommendedName>
        <fullName evidence="4">ATP synthase F0 subunit 8</fullName>
    </recommendedName>
</protein>
<evidence type="ECO:0000313" key="3">
    <source>
        <dbReference type="Proteomes" id="UP001497497"/>
    </source>
</evidence>
<name>A0AAV2H814_LYMST</name>
<keyword evidence="1" id="KW-1133">Transmembrane helix</keyword>
<proteinExistence type="predicted"/>
<reference evidence="2 3" key="1">
    <citation type="submission" date="2024-04" db="EMBL/GenBank/DDBJ databases">
        <authorList>
            <consortium name="Genoscope - CEA"/>
            <person name="William W."/>
        </authorList>
    </citation>
    <scope>NUCLEOTIDE SEQUENCE [LARGE SCALE GENOMIC DNA]</scope>
</reference>
<dbReference type="Proteomes" id="UP001497497">
    <property type="component" value="Unassembled WGS sequence"/>
</dbReference>
<evidence type="ECO:0000256" key="1">
    <source>
        <dbReference type="SAM" id="Phobius"/>
    </source>
</evidence>